<evidence type="ECO:0000313" key="2">
    <source>
        <dbReference type="EMBL" id="MPC49887.1"/>
    </source>
</evidence>
<gene>
    <name evidence="2" type="ORF">E2C01_043702</name>
</gene>
<accession>A0A5B7FWT4</accession>
<evidence type="ECO:0000313" key="3">
    <source>
        <dbReference type="Proteomes" id="UP000324222"/>
    </source>
</evidence>
<reference evidence="2 3" key="1">
    <citation type="submission" date="2019-05" db="EMBL/GenBank/DDBJ databases">
        <title>Another draft genome of Portunus trituberculatus and its Hox gene families provides insights of decapod evolution.</title>
        <authorList>
            <person name="Jeong J.-H."/>
            <person name="Song I."/>
            <person name="Kim S."/>
            <person name="Choi T."/>
            <person name="Kim D."/>
            <person name="Ryu S."/>
            <person name="Kim W."/>
        </authorList>
    </citation>
    <scope>NUCLEOTIDE SEQUENCE [LARGE SCALE GENOMIC DNA]</scope>
    <source>
        <tissue evidence="2">Muscle</tissue>
    </source>
</reference>
<protein>
    <submittedName>
        <fullName evidence="2">Uncharacterized protein</fullName>
    </submittedName>
</protein>
<feature type="region of interest" description="Disordered" evidence="1">
    <location>
        <begin position="45"/>
        <end position="97"/>
    </location>
</feature>
<dbReference type="EMBL" id="VSRR010009161">
    <property type="protein sequence ID" value="MPC49887.1"/>
    <property type="molecule type" value="Genomic_DNA"/>
</dbReference>
<proteinExistence type="predicted"/>
<sequence length="97" mass="10328">MFFFVSRVVAVSRPSAPLCPGQAVGEDREGASCREPDINLLLNNRVTQEHSPASPASSRPASPRPASPRLASPRLAPPHPVLAAPRRGQPKASRVTE</sequence>
<dbReference type="Proteomes" id="UP000324222">
    <property type="component" value="Unassembled WGS sequence"/>
</dbReference>
<comment type="caution">
    <text evidence="2">The sequence shown here is derived from an EMBL/GenBank/DDBJ whole genome shotgun (WGS) entry which is preliminary data.</text>
</comment>
<feature type="compositionally biased region" description="Low complexity" evidence="1">
    <location>
        <begin position="51"/>
        <end position="61"/>
    </location>
</feature>
<name>A0A5B7FWT4_PORTR</name>
<dbReference type="AlphaFoldDB" id="A0A5B7FWT4"/>
<evidence type="ECO:0000256" key="1">
    <source>
        <dbReference type="SAM" id="MobiDB-lite"/>
    </source>
</evidence>
<keyword evidence="3" id="KW-1185">Reference proteome</keyword>
<organism evidence="2 3">
    <name type="scientific">Portunus trituberculatus</name>
    <name type="common">Swimming crab</name>
    <name type="synonym">Neptunus trituberculatus</name>
    <dbReference type="NCBI Taxonomy" id="210409"/>
    <lineage>
        <taxon>Eukaryota</taxon>
        <taxon>Metazoa</taxon>
        <taxon>Ecdysozoa</taxon>
        <taxon>Arthropoda</taxon>
        <taxon>Crustacea</taxon>
        <taxon>Multicrustacea</taxon>
        <taxon>Malacostraca</taxon>
        <taxon>Eumalacostraca</taxon>
        <taxon>Eucarida</taxon>
        <taxon>Decapoda</taxon>
        <taxon>Pleocyemata</taxon>
        <taxon>Brachyura</taxon>
        <taxon>Eubrachyura</taxon>
        <taxon>Portunoidea</taxon>
        <taxon>Portunidae</taxon>
        <taxon>Portuninae</taxon>
        <taxon>Portunus</taxon>
    </lineage>
</organism>